<protein>
    <submittedName>
        <fullName evidence="1">Uncharacterized protein</fullName>
    </submittedName>
</protein>
<gene>
    <name evidence="1" type="ORF">C8P63_12247</name>
</gene>
<accession>A0A2T6BG99</accession>
<organism evidence="1 2">
    <name type="scientific">Melghirimyces profundicolus</name>
    <dbReference type="NCBI Taxonomy" id="1242148"/>
    <lineage>
        <taxon>Bacteria</taxon>
        <taxon>Bacillati</taxon>
        <taxon>Bacillota</taxon>
        <taxon>Bacilli</taxon>
        <taxon>Bacillales</taxon>
        <taxon>Thermoactinomycetaceae</taxon>
        <taxon>Melghirimyces</taxon>
    </lineage>
</organism>
<evidence type="ECO:0000313" key="2">
    <source>
        <dbReference type="Proteomes" id="UP000244240"/>
    </source>
</evidence>
<dbReference type="AlphaFoldDB" id="A0A2T6BG99"/>
<comment type="caution">
    <text evidence="1">The sequence shown here is derived from an EMBL/GenBank/DDBJ whole genome shotgun (WGS) entry which is preliminary data.</text>
</comment>
<dbReference type="Proteomes" id="UP000244240">
    <property type="component" value="Unassembled WGS sequence"/>
</dbReference>
<dbReference type="RefSeq" id="WP_108025354.1">
    <property type="nucleotide sequence ID" value="NZ_QBKR01000022.1"/>
</dbReference>
<dbReference type="OrthoDB" id="1906360at2"/>
<name>A0A2T6BG99_9BACL</name>
<dbReference type="EMBL" id="QBKR01000022">
    <property type="protein sequence ID" value="PTX55087.1"/>
    <property type="molecule type" value="Genomic_DNA"/>
</dbReference>
<evidence type="ECO:0000313" key="1">
    <source>
        <dbReference type="EMBL" id="PTX55087.1"/>
    </source>
</evidence>
<sequence length="157" mass="18078">MKNLVLILMVVALIIGCVPFIQKDANPPKPGNPQWKAVVFPKKYEERGRFFETAYQKSKISGECTLDREGMDQRKKEVFRNSPPKKGYDRVAWLMVICKEGGKHSYVDYIPSSKNQAAEKWLQKELKKYPDGQVVNIVVGIKNIKGEHIDRLEENKK</sequence>
<proteinExistence type="predicted"/>
<keyword evidence="2" id="KW-1185">Reference proteome</keyword>
<dbReference type="PROSITE" id="PS51257">
    <property type="entry name" value="PROKAR_LIPOPROTEIN"/>
    <property type="match status" value="1"/>
</dbReference>
<reference evidence="1 2" key="1">
    <citation type="submission" date="2018-04" db="EMBL/GenBank/DDBJ databases">
        <title>Genomic Encyclopedia of Archaeal and Bacterial Type Strains, Phase II (KMG-II): from individual species to whole genera.</title>
        <authorList>
            <person name="Goeker M."/>
        </authorList>
    </citation>
    <scope>NUCLEOTIDE SEQUENCE [LARGE SCALE GENOMIC DNA]</scope>
    <source>
        <strain evidence="1 2">DSM 45787</strain>
    </source>
</reference>